<gene>
    <name evidence="1" type="ORF">GGQ90_005111</name>
</gene>
<dbReference type="SUPFAM" id="SSF53383">
    <property type="entry name" value="PLP-dependent transferases"/>
    <property type="match status" value="1"/>
</dbReference>
<accession>A0A7W6LVR6</accession>
<evidence type="ECO:0000313" key="1">
    <source>
        <dbReference type="EMBL" id="MBB4151299.1"/>
    </source>
</evidence>
<comment type="caution">
    <text evidence="1">The sequence shown here is derived from an EMBL/GenBank/DDBJ whole genome shotgun (WGS) entry which is preliminary data.</text>
</comment>
<reference evidence="1 2" key="1">
    <citation type="submission" date="2020-08" db="EMBL/GenBank/DDBJ databases">
        <title>Genomic Encyclopedia of Type Strains, Phase IV (KMG-IV): sequencing the most valuable type-strain genomes for metagenomic binning, comparative biology and taxonomic classification.</title>
        <authorList>
            <person name="Goeker M."/>
        </authorList>
    </citation>
    <scope>NUCLEOTIDE SEQUENCE [LARGE SCALE GENOMIC DNA]</scope>
    <source>
        <strain evidence="1 2">DSM 19371</strain>
    </source>
</reference>
<dbReference type="InterPro" id="IPR015424">
    <property type="entry name" value="PyrdxlP-dep_Trfase"/>
</dbReference>
<proteinExistence type="predicted"/>
<keyword evidence="1" id="KW-0456">Lyase</keyword>
<protein>
    <submittedName>
        <fullName evidence="1">Cystathionine beta-lyase/cystathionine gamma-synthase</fullName>
    </submittedName>
</protein>
<dbReference type="RefSeq" id="WP_157801191.1">
    <property type="nucleotide sequence ID" value="NZ_JACIEU010000033.1"/>
</dbReference>
<dbReference type="Gene3D" id="3.90.1150.10">
    <property type="entry name" value="Aspartate Aminotransferase, domain 1"/>
    <property type="match status" value="1"/>
</dbReference>
<dbReference type="GO" id="GO:0016829">
    <property type="term" value="F:lyase activity"/>
    <property type="evidence" value="ECO:0007669"/>
    <property type="project" value="UniProtKB-KW"/>
</dbReference>
<evidence type="ECO:0000313" key="2">
    <source>
        <dbReference type="Proteomes" id="UP000590524"/>
    </source>
</evidence>
<keyword evidence="2" id="KW-1185">Reference proteome</keyword>
<dbReference type="Proteomes" id="UP000590524">
    <property type="component" value="Unassembled WGS sequence"/>
</dbReference>
<sequence>MAGISDGVLRLSIGLGHLDDLIAGLEKGFGA</sequence>
<dbReference type="EMBL" id="JACIEU010000033">
    <property type="protein sequence ID" value="MBB4151299.1"/>
    <property type="molecule type" value="Genomic_DNA"/>
</dbReference>
<organism evidence="1 2">
    <name type="scientific">Sphingobium scionense</name>
    <dbReference type="NCBI Taxonomy" id="1404341"/>
    <lineage>
        <taxon>Bacteria</taxon>
        <taxon>Pseudomonadati</taxon>
        <taxon>Pseudomonadota</taxon>
        <taxon>Alphaproteobacteria</taxon>
        <taxon>Sphingomonadales</taxon>
        <taxon>Sphingomonadaceae</taxon>
        <taxon>Sphingobium</taxon>
    </lineage>
</organism>
<dbReference type="InterPro" id="IPR015422">
    <property type="entry name" value="PyrdxlP-dep_Trfase_small"/>
</dbReference>
<dbReference type="AlphaFoldDB" id="A0A7W6LVR6"/>
<name>A0A7W6LVR6_9SPHN</name>